<proteinExistence type="predicted"/>
<evidence type="ECO:0000313" key="5">
    <source>
        <dbReference type="Proteomes" id="UP000215214"/>
    </source>
</evidence>
<organism evidence="4 5">
    <name type="scientific">Tenacibaculum jejuense</name>
    <dbReference type="NCBI Taxonomy" id="584609"/>
    <lineage>
        <taxon>Bacteria</taxon>
        <taxon>Pseudomonadati</taxon>
        <taxon>Bacteroidota</taxon>
        <taxon>Flavobacteriia</taxon>
        <taxon>Flavobacteriales</taxon>
        <taxon>Flavobacteriaceae</taxon>
        <taxon>Tenacibaculum</taxon>
    </lineage>
</organism>
<feature type="compositionally biased region" description="Polar residues" evidence="2">
    <location>
        <begin position="275"/>
        <end position="290"/>
    </location>
</feature>
<evidence type="ECO:0000313" key="4">
    <source>
        <dbReference type="EMBL" id="SNR16994.1"/>
    </source>
</evidence>
<dbReference type="PRINTS" id="PR01023">
    <property type="entry name" value="NAFLGMOTY"/>
</dbReference>
<protein>
    <submittedName>
        <fullName evidence="4">OmpA/MotB domain protein</fullName>
    </submittedName>
</protein>
<evidence type="ECO:0000256" key="1">
    <source>
        <dbReference type="PROSITE-ProRule" id="PRU00473"/>
    </source>
</evidence>
<dbReference type="KEGG" id="tje:TJEJU_3344"/>
<dbReference type="InterPro" id="IPR036737">
    <property type="entry name" value="OmpA-like_sf"/>
</dbReference>
<name>A0A238UEU0_9FLAO</name>
<evidence type="ECO:0000259" key="3">
    <source>
        <dbReference type="PROSITE" id="PS51123"/>
    </source>
</evidence>
<feature type="region of interest" description="Disordered" evidence="2">
    <location>
        <begin position="274"/>
        <end position="305"/>
    </location>
</feature>
<feature type="domain" description="OmpA-like" evidence="3">
    <location>
        <begin position="189"/>
        <end position="305"/>
    </location>
</feature>
<dbReference type="PROSITE" id="PS51123">
    <property type="entry name" value="OMPA_2"/>
    <property type="match status" value="1"/>
</dbReference>
<dbReference type="Pfam" id="PF00691">
    <property type="entry name" value="OmpA"/>
    <property type="match status" value="1"/>
</dbReference>
<accession>A0A238UEU0</accession>
<keyword evidence="5" id="KW-1185">Reference proteome</keyword>
<dbReference type="AlphaFoldDB" id="A0A238UEU0"/>
<dbReference type="OrthoDB" id="9763897at2"/>
<dbReference type="CDD" id="cd07185">
    <property type="entry name" value="OmpA_C-like"/>
    <property type="match status" value="1"/>
</dbReference>
<dbReference type="EMBL" id="LT899436">
    <property type="protein sequence ID" value="SNR16994.1"/>
    <property type="molecule type" value="Genomic_DNA"/>
</dbReference>
<keyword evidence="1" id="KW-0472">Membrane</keyword>
<dbReference type="PANTHER" id="PTHR30329:SF21">
    <property type="entry name" value="LIPOPROTEIN YIAD-RELATED"/>
    <property type="match status" value="1"/>
</dbReference>
<sequence>MSKKTIYLLGILITIILGTFLSWKYCCTTNIDSQKTIAQPAQNPESIKEETPKLSFGNIDENGNINFSFDNIKFKKSSMDFSPSFMSGLDTELSELKDFVVQPENEKALSITGYYMSDETNNSIFPNIGLARAIKIKNYMSSRGIPTKLIDIYGELNDTLTVTTDNTMEKPIKFSVGKSKDYSKLIERIMKEIEENPLVLEFDSGRLQSEFTSEQRIKIVNISTYLDKVDNANCLITGHTDNTGSTESNLTLGLKRANFLKDYIIRSGISENKVKTTSKGESSPVASNKTEAGRQKNRRATVSIN</sequence>
<dbReference type="RefSeq" id="WP_095073918.1">
    <property type="nucleotide sequence ID" value="NZ_LT899436.1"/>
</dbReference>
<dbReference type="InterPro" id="IPR050330">
    <property type="entry name" value="Bact_OuterMem_StrucFunc"/>
</dbReference>
<reference evidence="4 5" key="1">
    <citation type="submission" date="2017-07" db="EMBL/GenBank/DDBJ databases">
        <authorList>
            <person name="Sun Z.S."/>
            <person name="Albrecht U."/>
            <person name="Echele G."/>
            <person name="Lee C.C."/>
        </authorList>
    </citation>
    <scope>NUCLEOTIDE SEQUENCE [LARGE SCALE GENOMIC DNA]</scope>
    <source>
        <strain evidence="5">type strain: KCTC 22618</strain>
    </source>
</reference>
<dbReference type="PANTHER" id="PTHR30329">
    <property type="entry name" value="STATOR ELEMENT OF FLAGELLAR MOTOR COMPLEX"/>
    <property type="match status" value="1"/>
</dbReference>
<gene>
    <name evidence="4" type="ORF">TJEJU_3344</name>
</gene>
<dbReference type="InterPro" id="IPR006665">
    <property type="entry name" value="OmpA-like"/>
</dbReference>
<dbReference type="Gene3D" id="3.30.1330.60">
    <property type="entry name" value="OmpA-like domain"/>
    <property type="match status" value="2"/>
</dbReference>
<dbReference type="SUPFAM" id="SSF103088">
    <property type="entry name" value="OmpA-like"/>
    <property type="match status" value="2"/>
</dbReference>
<dbReference type="GO" id="GO:0016020">
    <property type="term" value="C:membrane"/>
    <property type="evidence" value="ECO:0007669"/>
    <property type="project" value="UniProtKB-UniRule"/>
</dbReference>
<dbReference type="Proteomes" id="UP000215214">
    <property type="component" value="Chromosome TJEJU"/>
</dbReference>
<evidence type="ECO:0000256" key="2">
    <source>
        <dbReference type="SAM" id="MobiDB-lite"/>
    </source>
</evidence>